<dbReference type="HOGENOM" id="CLU_3015353_0_0_1"/>
<proteinExistence type="predicted"/>
<name>U9TR65_RHIID</name>
<protein>
    <submittedName>
        <fullName evidence="1">Uncharacterized protein</fullName>
    </submittedName>
</protein>
<gene>
    <name evidence="1" type="ORF">GLOINDRAFT_29969</name>
</gene>
<dbReference type="AlphaFoldDB" id="U9TR65"/>
<sequence>MVCRFAKMVSEKCDVVKWQVGKMTSVNFMSVKRAGLYMHKKTYFQILKFYYGQNSL</sequence>
<accession>U9TR65</accession>
<organism evidence="1">
    <name type="scientific">Rhizophagus irregularis (strain DAOM 181602 / DAOM 197198 / MUCL 43194)</name>
    <name type="common">Arbuscular mycorrhizal fungus</name>
    <name type="synonym">Glomus intraradices</name>
    <dbReference type="NCBI Taxonomy" id="747089"/>
    <lineage>
        <taxon>Eukaryota</taxon>
        <taxon>Fungi</taxon>
        <taxon>Fungi incertae sedis</taxon>
        <taxon>Mucoromycota</taxon>
        <taxon>Glomeromycotina</taxon>
        <taxon>Glomeromycetes</taxon>
        <taxon>Glomerales</taxon>
        <taxon>Glomeraceae</taxon>
        <taxon>Rhizophagus</taxon>
    </lineage>
</organism>
<dbReference type="EMBL" id="KI287579">
    <property type="protein sequence ID" value="ESA09947.1"/>
    <property type="molecule type" value="Genomic_DNA"/>
</dbReference>
<evidence type="ECO:0000313" key="1">
    <source>
        <dbReference type="EMBL" id="ESA09947.1"/>
    </source>
</evidence>
<reference evidence="1" key="1">
    <citation type="submission" date="2013-07" db="EMBL/GenBank/DDBJ databases">
        <title>The genome of an arbuscular mycorrhizal fungus provides insights into the evolution of the oldest plant symbiosis.</title>
        <authorList>
            <consortium name="DOE Joint Genome Institute"/>
            <person name="Tisserant E."/>
            <person name="Malbreil M."/>
            <person name="Kuo A."/>
            <person name="Kohler A."/>
            <person name="Symeonidi A."/>
            <person name="Balestrini R."/>
            <person name="Charron P."/>
            <person name="Duensing N."/>
            <person name="Frei-dit-Frey N."/>
            <person name="Gianinazzi-Pearson V."/>
            <person name="Gilbert B."/>
            <person name="Handa Y."/>
            <person name="Hijri M."/>
            <person name="Kaul R."/>
            <person name="Kawaguchi M."/>
            <person name="Krajinski F."/>
            <person name="Lammers P."/>
            <person name="Lapierre D."/>
            <person name="Masclaux F.G."/>
            <person name="Murat C."/>
            <person name="Morin E."/>
            <person name="Ndikumana S."/>
            <person name="Pagni M."/>
            <person name="Petitpierre D."/>
            <person name="Requena N."/>
            <person name="Rosikiewicz P."/>
            <person name="Riley R."/>
            <person name="Saito K."/>
            <person name="San Clemente H."/>
            <person name="Shapiro H."/>
            <person name="van Tuinen D."/>
            <person name="Becard G."/>
            <person name="Bonfante P."/>
            <person name="Paszkowski U."/>
            <person name="Shachar-Hill Y."/>
            <person name="Young J.P."/>
            <person name="Sanders I.R."/>
            <person name="Henrissat B."/>
            <person name="Rensing S.A."/>
            <person name="Grigoriev I.V."/>
            <person name="Corradi N."/>
            <person name="Roux C."/>
            <person name="Martin F."/>
        </authorList>
    </citation>
    <scope>NUCLEOTIDE SEQUENCE</scope>
    <source>
        <strain evidence="1">DAOM 197198</strain>
    </source>
</reference>